<dbReference type="InterPro" id="IPR013087">
    <property type="entry name" value="Znf_C2H2_type"/>
</dbReference>
<evidence type="ECO:0000259" key="6">
    <source>
        <dbReference type="PROSITE" id="PS50157"/>
    </source>
</evidence>
<dbReference type="FunFam" id="3.30.160.60:FF:001297">
    <property type="entry name" value="Zinc finger and SCAN domain-containing protein 2"/>
    <property type="match status" value="1"/>
</dbReference>
<proteinExistence type="predicted"/>
<evidence type="ECO:0000313" key="8">
    <source>
        <dbReference type="Proteomes" id="UP000245884"/>
    </source>
</evidence>
<accession>A0A316US41</accession>
<dbReference type="STRING" id="1569628.A0A316US41"/>
<reference evidence="7 8" key="1">
    <citation type="journal article" date="2018" name="Mol. Biol. Evol.">
        <title>Broad Genomic Sampling Reveals a Smut Pathogenic Ancestry of the Fungal Clade Ustilaginomycotina.</title>
        <authorList>
            <person name="Kijpornyongpan T."/>
            <person name="Mondo S.J."/>
            <person name="Barry K."/>
            <person name="Sandor L."/>
            <person name="Lee J."/>
            <person name="Lipzen A."/>
            <person name="Pangilinan J."/>
            <person name="LaButti K."/>
            <person name="Hainaut M."/>
            <person name="Henrissat B."/>
            <person name="Grigoriev I.V."/>
            <person name="Spatafora J.W."/>
            <person name="Aime M.C."/>
        </authorList>
    </citation>
    <scope>NUCLEOTIDE SEQUENCE [LARGE SCALE GENOMIC DNA]</scope>
    <source>
        <strain evidence="7 8">MCA 5214</strain>
    </source>
</reference>
<evidence type="ECO:0000256" key="1">
    <source>
        <dbReference type="ARBA" id="ARBA00022723"/>
    </source>
</evidence>
<dbReference type="OrthoDB" id="8922241at2759"/>
<keyword evidence="2" id="KW-0677">Repeat</keyword>
<protein>
    <recommendedName>
        <fullName evidence="6">C2H2-type domain-containing protein</fullName>
    </recommendedName>
</protein>
<dbReference type="PROSITE" id="PS00028">
    <property type="entry name" value="ZINC_FINGER_C2H2_1"/>
    <property type="match status" value="1"/>
</dbReference>
<organism evidence="7 8">
    <name type="scientific">Jaminaea rosea</name>
    <dbReference type="NCBI Taxonomy" id="1569628"/>
    <lineage>
        <taxon>Eukaryota</taxon>
        <taxon>Fungi</taxon>
        <taxon>Dikarya</taxon>
        <taxon>Basidiomycota</taxon>
        <taxon>Ustilaginomycotina</taxon>
        <taxon>Exobasidiomycetes</taxon>
        <taxon>Microstromatales</taxon>
        <taxon>Microstromatales incertae sedis</taxon>
        <taxon>Jaminaea</taxon>
    </lineage>
</organism>
<keyword evidence="1" id="KW-0479">Metal-binding</keyword>
<keyword evidence="8" id="KW-1185">Reference proteome</keyword>
<dbReference type="EMBL" id="KZ819666">
    <property type="protein sequence ID" value="PWN28106.1"/>
    <property type="molecule type" value="Genomic_DNA"/>
</dbReference>
<evidence type="ECO:0000256" key="4">
    <source>
        <dbReference type="ARBA" id="ARBA00022833"/>
    </source>
</evidence>
<dbReference type="Gene3D" id="3.30.160.60">
    <property type="entry name" value="Classic Zinc Finger"/>
    <property type="match status" value="2"/>
</dbReference>
<evidence type="ECO:0000256" key="5">
    <source>
        <dbReference type="PROSITE-ProRule" id="PRU00042"/>
    </source>
</evidence>
<dbReference type="Proteomes" id="UP000245884">
    <property type="component" value="Unassembled WGS sequence"/>
</dbReference>
<dbReference type="PANTHER" id="PTHR23235:SF120">
    <property type="entry name" value="KRUPPEL-LIKE FACTOR 15"/>
    <property type="match status" value="1"/>
</dbReference>
<feature type="domain" description="C2H2-type" evidence="6">
    <location>
        <begin position="3"/>
        <end position="30"/>
    </location>
</feature>
<dbReference type="GeneID" id="37025803"/>
<dbReference type="GO" id="GO:0000978">
    <property type="term" value="F:RNA polymerase II cis-regulatory region sequence-specific DNA binding"/>
    <property type="evidence" value="ECO:0007669"/>
    <property type="project" value="TreeGrafter"/>
</dbReference>
<dbReference type="GO" id="GO:0000981">
    <property type="term" value="F:DNA-binding transcription factor activity, RNA polymerase II-specific"/>
    <property type="evidence" value="ECO:0007669"/>
    <property type="project" value="UniProtKB-ARBA"/>
</dbReference>
<evidence type="ECO:0000256" key="3">
    <source>
        <dbReference type="ARBA" id="ARBA00022771"/>
    </source>
</evidence>
<name>A0A316US41_9BASI</name>
<dbReference type="InterPro" id="IPR036236">
    <property type="entry name" value="Znf_C2H2_sf"/>
</dbReference>
<dbReference type="SMART" id="SM00355">
    <property type="entry name" value="ZnF_C2H2"/>
    <property type="match status" value="2"/>
</dbReference>
<dbReference type="GO" id="GO:0008270">
    <property type="term" value="F:zinc ion binding"/>
    <property type="evidence" value="ECO:0007669"/>
    <property type="project" value="UniProtKB-KW"/>
</dbReference>
<keyword evidence="4" id="KW-0862">Zinc</keyword>
<keyword evidence="3 5" id="KW-0863">Zinc-finger</keyword>
<feature type="domain" description="C2H2-type" evidence="6">
    <location>
        <begin position="31"/>
        <end position="52"/>
    </location>
</feature>
<dbReference type="PANTHER" id="PTHR23235">
    <property type="entry name" value="KRUEPPEL-LIKE TRANSCRIPTION FACTOR"/>
    <property type="match status" value="1"/>
</dbReference>
<evidence type="ECO:0000313" key="7">
    <source>
        <dbReference type="EMBL" id="PWN28106.1"/>
    </source>
</evidence>
<dbReference type="SUPFAM" id="SSF57667">
    <property type="entry name" value="beta-beta-alpha zinc fingers"/>
    <property type="match status" value="1"/>
</dbReference>
<dbReference type="RefSeq" id="XP_025362718.1">
    <property type="nucleotide sequence ID" value="XM_025503980.1"/>
</dbReference>
<dbReference type="FunFam" id="3.30.160.60:FF:000072">
    <property type="entry name" value="zinc finger protein 143 isoform X1"/>
    <property type="match status" value="1"/>
</dbReference>
<dbReference type="PROSITE" id="PS50157">
    <property type="entry name" value="ZINC_FINGER_C2H2_2"/>
    <property type="match status" value="2"/>
</dbReference>
<feature type="non-terminal residue" evidence="7">
    <location>
        <position position="55"/>
    </location>
</feature>
<dbReference type="AlphaFoldDB" id="A0A316US41"/>
<sequence>RNYACPSCPASFSRRHDLNRHSRIHLAVKPFGCPNCAKSFSRKDALKRHLMVKGC</sequence>
<gene>
    <name evidence="7" type="ORF">BDZ90DRAFT_207393</name>
</gene>
<evidence type="ECO:0000256" key="2">
    <source>
        <dbReference type="ARBA" id="ARBA00022737"/>
    </source>
</evidence>
<feature type="non-terminal residue" evidence="7">
    <location>
        <position position="1"/>
    </location>
</feature>
<dbReference type="Pfam" id="PF00096">
    <property type="entry name" value="zf-C2H2"/>
    <property type="match status" value="2"/>
</dbReference>